<feature type="binding site" evidence="7">
    <location>
        <position position="49"/>
    </location>
    <ligand>
        <name>Mg(2+)</name>
        <dbReference type="ChEBI" id="CHEBI:18420"/>
    </ligand>
</feature>
<protein>
    <recommendedName>
        <fullName evidence="7">Shikimate kinase</fullName>
        <shortName evidence="7">SK</shortName>
        <ecNumber evidence="7">2.7.1.71</ecNumber>
    </recommendedName>
</protein>
<evidence type="ECO:0000256" key="2">
    <source>
        <dbReference type="ARBA" id="ARBA00022679"/>
    </source>
</evidence>
<dbReference type="UniPathway" id="UPA00053">
    <property type="reaction ID" value="UER00088"/>
</dbReference>
<dbReference type="AlphaFoldDB" id="A0A4R3M3W8"/>
<dbReference type="NCBIfam" id="NF010552">
    <property type="entry name" value="PRK13946.1"/>
    <property type="match status" value="1"/>
</dbReference>
<dbReference type="PANTHER" id="PTHR21087:SF16">
    <property type="entry name" value="SHIKIMATE KINASE 1, CHLOROPLASTIC"/>
    <property type="match status" value="1"/>
</dbReference>
<evidence type="ECO:0000256" key="3">
    <source>
        <dbReference type="ARBA" id="ARBA00022741"/>
    </source>
</evidence>
<name>A0A4R3M3W8_9HYPH</name>
<keyword evidence="5 7" id="KW-0067">ATP-binding</keyword>
<dbReference type="InterPro" id="IPR027417">
    <property type="entry name" value="P-loop_NTPase"/>
</dbReference>
<accession>A0A4R3M3W8</accession>
<dbReference type="GO" id="GO:0009423">
    <property type="term" value="P:chorismate biosynthetic process"/>
    <property type="evidence" value="ECO:0007669"/>
    <property type="project" value="UniProtKB-UniRule"/>
</dbReference>
<comment type="similarity">
    <text evidence="7">Belongs to the shikimate kinase family.</text>
</comment>
<comment type="catalytic activity">
    <reaction evidence="7">
        <text>shikimate + ATP = 3-phosphoshikimate + ADP + H(+)</text>
        <dbReference type="Rhea" id="RHEA:13121"/>
        <dbReference type="ChEBI" id="CHEBI:15378"/>
        <dbReference type="ChEBI" id="CHEBI:30616"/>
        <dbReference type="ChEBI" id="CHEBI:36208"/>
        <dbReference type="ChEBI" id="CHEBI:145989"/>
        <dbReference type="ChEBI" id="CHEBI:456216"/>
        <dbReference type="EC" id="2.7.1.71"/>
    </reaction>
</comment>
<dbReference type="GO" id="GO:0005524">
    <property type="term" value="F:ATP binding"/>
    <property type="evidence" value="ECO:0007669"/>
    <property type="project" value="UniProtKB-UniRule"/>
</dbReference>
<keyword evidence="6 7" id="KW-0057">Aromatic amino acid biosynthesis</keyword>
<comment type="subunit">
    <text evidence="7">Monomer.</text>
</comment>
<keyword evidence="9" id="KW-1185">Reference proteome</keyword>
<dbReference type="GO" id="GO:0004765">
    <property type="term" value="F:shikimate kinase activity"/>
    <property type="evidence" value="ECO:0007669"/>
    <property type="project" value="UniProtKB-UniRule"/>
</dbReference>
<comment type="subcellular location">
    <subcellularLocation>
        <location evidence="7">Cytoplasm</location>
    </subcellularLocation>
</comment>
<comment type="caution">
    <text evidence="7">Lacks conserved residue(s) required for the propagation of feature annotation.</text>
</comment>
<comment type="pathway">
    <text evidence="7">Metabolic intermediate biosynthesis; chorismate biosynthesis; chorismate from D-erythrose 4-phosphate and phosphoenolpyruvate: step 5/7.</text>
</comment>
<dbReference type="EMBL" id="SMAK01000012">
    <property type="protein sequence ID" value="TCT05875.1"/>
    <property type="molecule type" value="Genomic_DNA"/>
</dbReference>
<dbReference type="HAMAP" id="MF_00109">
    <property type="entry name" value="Shikimate_kinase"/>
    <property type="match status" value="1"/>
</dbReference>
<dbReference type="GO" id="GO:0005829">
    <property type="term" value="C:cytosol"/>
    <property type="evidence" value="ECO:0007669"/>
    <property type="project" value="TreeGrafter"/>
</dbReference>
<dbReference type="Proteomes" id="UP000295678">
    <property type="component" value="Unassembled WGS sequence"/>
</dbReference>
<comment type="caution">
    <text evidence="8">The sequence shown here is derived from an EMBL/GenBank/DDBJ whole genome shotgun (WGS) entry which is preliminary data.</text>
</comment>
<dbReference type="EC" id="2.7.1.71" evidence="7"/>
<dbReference type="GO" id="GO:0009073">
    <property type="term" value="P:aromatic amino acid family biosynthetic process"/>
    <property type="evidence" value="ECO:0007669"/>
    <property type="project" value="UniProtKB-KW"/>
</dbReference>
<feature type="binding site" evidence="7">
    <location>
        <position position="67"/>
    </location>
    <ligand>
        <name>substrate</name>
    </ligand>
</feature>
<evidence type="ECO:0000313" key="9">
    <source>
        <dbReference type="Proteomes" id="UP000295678"/>
    </source>
</evidence>
<organism evidence="8 9">
    <name type="scientific">Tepidamorphus gemmatus</name>
    <dbReference type="NCBI Taxonomy" id="747076"/>
    <lineage>
        <taxon>Bacteria</taxon>
        <taxon>Pseudomonadati</taxon>
        <taxon>Pseudomonadota</taxon>
        <taxon>Alphaproteobacteria</taxon>
        <taxon>Hyphomicrobiales</taxon>
        <taxon>Tepidamorphaceae</taxon>
        <taxon>Tepidamorphus</taxon>
    </lineage>
</organism>
<keyword evidence="4 7" id="KW-0418">Kinase</keyword>
<proteinExistence type="inferred from homology"/>
<evidence type="ECO:0000256" key="7">
    <source>
        <dbReference type="HAMAP-Rule" id="MF_00109"/>
    </source>
</evidence>
<keyword evidence="1 7" id="KW-0028">Amino-acid biosynthesis</keyword>
<reference evidence="8 9" key="1">
    <citation type="submission" date="2019-03" db="EMBL/GenBank/DDBJ databases">
        <title>Genomic Encyclopedia of Type Strains, Phase IV (KMG-IV): sequencing the most valuable type-strain genomes for metagenomic binning, comparative biology and taxonomic classification.</title>
        <authorList>
            <person name="Goeker M."/>
        </authorList>
    </citation>
    <scope>NUCLEOTIDE SEQUENCE [LARGE SCALE GENOMIC DNA]</scope>
    <source>
        <strain evidence="8 9">DSM 19345</strain>
    </source>
</reference>
<dbReference type="Gene3D" id="3.40.50.300">
    <property type="entry name" value="P-loop containing nucleotide triphosphate hydrolases"/>
    <property type="match status" value="1"/>
</dbReference>
<dbReference type="Pfam" id="PF01202">
    <property type="entry name" value="SKI"/>
    <property type="match status" value="1"/>
</dbReference>
<keyword evidence="3 7" id="KW-0547">Nucleotide-binding</keyword>
<evidence type="ECO:0000256" key="5">
    <source>
        <dbReference type="ARBA" id="ARBA00022840"/>
    </source>
</evidence>
<evidence type="ECO:0000256" key="4">
    <source>
        <dbReference type="ARBA" id="ARBA00022777"/>
    </source>
</evidence>
<dbReference type="SUPFAM" id="SSF52540">
    <property type="entry name" value="P-loop containing nucleoside triphosphate hydrolases"/>
    <property type="match status" value="1"/>
</dbReference>
<evidence type="ECO:0000313" key="8">
    <source>
        <dbReference type="EMBL" id="TCT05875.1"/>
    </source>
</evidence>
<comment type="cofactor">
    <cofactor evidence="7">
        <name>Mg(2+)</name>
        <dbReference type="ChEBI" id="CHEBI:18420"/>
    </cofactor>
    <text evidence="7">Binds 1 Mg(2+) ion per subunit.</text>
</comment>
<dbReference type="GO" id="GO:0008652">
    <property type="term" value="P:amino acid biosynthetic process"/>
    <property type="evidence" value="ECO:0007669"/>
    <property type="project" value="UniProtKB-KW"/>
</dbReference>
<feature type="binding site" evidence="7">
    <location>
        <position position="91"/>
    </location>
    <ligand>
        <name>substrate</name>
    </ligand>
</feature>
<feature type="binding site" evidence="7">
    <location>
        <begin position="45"/>
        <end position="50"/>
    </location>
    <ligand>
        <name>ATP</name>
        <dbReference type="ChEBI" id="CHEBI:30616"/>
    </ligand>
</feature>
<keyword evidence="7" id="KW-0460">Magnesium</keyword>
<comment type="function">
    <text evidence="7">Catalyzes the specific phosphorylation of the 3-hydroxyl group of shikimic acid using ATP as a cosubstrate.</text>
</comment>
<feature type="binding site" evidence="7">
    <location>
        <position position="170"/>
    </location>
    <ligand>
        <name>substrate</name>
    </ligand>
</feature>
<evidence type="ECO:0000256" key="6">
    <source>
        <dbReference type="ARBA" id="ARBA00023141"/>
    </source>
</evidence>
<keyword evidence="2 7" id="KW-0808">Transferase</keyword>
<dbReference type="CDD" id="cd00464">
    <property type="entry name" value="SK"/>
    <property type="match status" value="1"/>
</dbReference>
<keyword evidence="7" id="KW-0963">Cytoplasm</keyword>
<dbReference type="GO" id="GO:0000287">
    <property type="term" value="F:magnesium ion binding"/>
    <property type="evidence" value="ECO:0007669"/>
    <property type="project" value="UniProtKB-UniRule"/>
</dbReference>
<sequence length="218" mass="23206">MHATESDPAPPADCTAADPPVSIADSVRLRKALGTRSIVLIGMMGAGKSSVGRRLAARLGLPFVDADTEIETAAGMTISDIFARHGEAHFREGERKVIARLLGGGPQVLATGGGAWMNEQTRRSVAADGVSVWLKADIDTLVRRVRRRNDRPLLHGGDVAAKLRRLSLERDPVYALADIVVRSRDVPHDEVVTEIIEALTARLAGASPEASPTPCPTP</sequence>
<dbReference type="PRINTS" id="PR01100">
    <property type="entry name" value="SHIKIMTKNASE"/>
</dbReference>
<evidence type="ECO:0000256" key="1">
    <source>
        <dbReference type="ARBA" id="ARBA00022605"/>
    </source>
</evidence>
<gene>
    <name evidence="7" type="primary">aroK</name>
    <name evidence="8" type="ORF">EDC22_11245</name>
</gene>
<feature type="binding site" evidence="7">
    <location>
        <position position="151"/>
    </location>
    <ligand>
        <name>ATP</name>
        <dbReference type="ChEBI" id="CHEBI:30616"/>
    </ligand>
</feature>
<dbReference type="InterPro" id="IPR031322">
    <property type="entry name" value="Shikimate/glucono_kinase"/>
</dbReference>
<dbReference type="PANTHER" id="PTHR21087">
    <property type="entry name" value="SHIKIMATE KINASE"/>
    <property type="match status" value="1"/>
</dbReference>
<keyword evidence="7" id="KW-0479">Metal-binding</keyword>
<feature type="binding site" evidence="7">
    <location>
        <position position="113"/>
    </location>
    <ligand>
        <name>substrate</name>
    </ligand>
</feature>
<dbReference type="InterPro" id="IPR000623">
    <property type="entry name" value="Shikimate_kinase/TSH1"/>
</dbReference>